<dbReference type="Proteomes" id="UP000708148">
    <property type="component" value="Unassembled WGS sequence"/>
</dbReference>
<comment type="caution">
    <text evidence="1">The sequence shown here is derived from an EMBL/GenBank/DDBJ whole genome shotgun (WGS) entry which is preliminary data.</text>
</comment>
<evidence type="ECO:0000313" key="2">
    <source>
        <dbReference type="Proteomes" id="UP000708148"/>
    </source>
</evidence>
<dbReference type="AlphaFoldDB" id="A0A8S1IYJ9"/>
<evidence type="ECO:0000313" key="1">
    <source>
        <dbReference type="EMBL" id="CAD7696240.1"/>
    </source>
</evidence>
<reference evidence="1" key="1">
    <citation type="submission" date="2020-12" db="EMBL/GenBank/DDBJ databases">
        <authorList>
            <person name="Iha C."/>
        </authorList>
    </citation>
    <scope>NUCLEOTIDE SEQUENCE</scope>
</reference>
<keyword evidence="2" id="KW-1185">Reference proteome</keyword>
<gene>
    <name evidence="1" type="ORF">OSTQU699_LOCUS1601</name>
</gene>
<protein>
    <submittedName>
        <fullName evidence="1">Uncharacterized protein</fullName>
    </submittedName>
</protein>
<name>A0A8S1IYJ9_9CHLO</name>
<proteinExistence type="predicted"/>
<dbReference type="EMBL" id="CAJHUC010000449">
    <property type="protein sequence ID" value="CAD7696240.1"/>
    <property type="molecule type" value="Genomic_DNA"/>
</dbReference>
<organism evidence="1 2">
    <name type="scientific">Ostreobium quekettii</name>
    <dbReference type="NCBI Taxonomy" id="121088"/>
    <lineage>
        <taxon>Eukaryota</taxon>
        <taxon>Viridiplantae</taxon>
        <taxon>Chlorophyta</taxon>
        <taxon>core chlorophytes</taxon>
        <taxon>Ulvophyceae</taxon>
        <taxon>TCBD clade</taxon>
        <taxon>Bryopsidales</taxon>
        <taxon>Ostreobineae</taxon>
        <taxon>Ostreobiaceae</taxon>
        <taxon>Ostreobium</taxon>
    </lineage>
</organism>
<accession>A0A8S1IYJ9</accession>
<sequence length="107" mass="11935">MRIGRWTESERKTHFFPSPRWVVFTVGRTSVSSCPPPFGFLQETACAVRVRSPPSYCVVAGKILSSARPLSGCRLVMSMAVDRLPIAADMHAVFNCCHVYYCSMLSM</sequence>